<evidence type="ECO:0000313" key="2">
    <source>
        <dbReference type="Proteomes" id="UP000674318"/>
    </source>
</evidence>
<dbReference type="Proteomes" id="UP000674318">
    <property type="component" value="Unassembled WGS sequence"/>
</dbReference>
<accession>A0A836I7I0</accession>
<comment type="caution">
    <text evidence="1">The sequence shown here is derived from an EMBL/GenBank/DDBJ whole genome shotgun (WGS) entry which is preliminary data.</text>
</comment>
<dbReference type="GeneID" id="94288175"/>
<evidence type="ECO:0000313" key="1">
    <source>
        <dbReference type="EMBL" id="KAG5495003.1"/>
    </source>
</evidence>
<name>A0A836I7I0_9TRYP</name>
<sequence>MTPICTRVCISRGSAACRGALGVQHRCISGGGRGDLFTRNASAFKPPTSGVLRGLTHASQTTDPQTGQLQARKRIQHVLHDRVFSGSGHHRAAIAAWSYLLPSLRQNVERAVPETLYEKLRTGEMPLTSAESQQLADAQRLFRFELHQRVGLLEDSLADAELPFLLQWPAIFQRVWLRLPMDRGGPSVTEANRDAVVPVPPSCVHGPAPIPIAEWAPVLYPVSSFAFSRGPIEGGAFVSRLVQLTRHVVRCVEEDFDRLEHGSAPRGDQAPRSPRQVALEATWRAQWAALLSWHADTSQ</sequence>
<protein>
    <submittedName>
        <fullName evidence="1">Uncharacterized protein</fullName>
    </submittedName>
</protein>
<proteinExistence type="predicted"/>
<dbReference type="EMBL" id="JAFJZO010000033">
    <property type="protein sequence ID" value="KAG5495003.1"/>
    <property type="molecule type" value="Genomic_DNA"/>
</dbReference>
<dbReference type="RefSeq" id="XP_067754255.1">
    <property type="nucleotide sequence ID" value="XM_067898098.1"/>
</dbReference>
<reference evidence="1 2" key="1">
    <citation type="submission" date="2021-02" db="EMBL/GenBank/DDBJ databases">
        <title>Porcisia hertigi Genome sequencing and assembly.</title>
        <authorList>
            <person name="Almutairi H."/>
            <person name="Gatherer D."/>
        </authorList>
    </citation>
    <scope>NUCLEOTIDE SEQUENCE [LARGE SCALE GENOMIC DNA]</scope>
    <source>
        <strain evidence="1 2">C119</strain>
    </source>
</reference>
<gene>
    <name evidence="1" type="ORF">JKF63_02055</name>
</gene>
<dbReference type="AlphaFoldDB" id="A0A836I7I0"/>
<dbReference type="KEGG" id="phet:94288175"/>
<keyword evidence="2" id="KW-1185">Reference proteome</keyword>
<dbReference type="OrthoDB" id="272603at2759"/>
<organism evidence="1 2">
    <name type="scientific">Porcisia hertigi</name>
    <dbReference type="NCBI Taxonomy" id="2761500"/>
    <lineage>
        <taxon>Eukaryota</taxon>
        <taxon>Discoba</taxon>
        <taxon>Euglenozoa</taxon>
        <taxon>Kinetoplastea</taxon>
        <taxon>Metakinetoplastina</taxon>
        <taxon>Trypanosomatida</taxon>
        <taxon>Trypanosomatidae</taxon>
        <taxon>Leishmaniinae</taxon>
        <taxon>Porcisia</taxon>
    </lineage>
</organism>